<dbReference type="STRING" id="1266660.A0A1G4JV55"/>
<dbReference type="SUPFAM" id="SSF56784">
    <property type="entry name" value="HAD-like"/>
    <property type="match status" value="1"/>
</dbReference>
<dbReference type="Gene3D" id="1.10.150.240">
    <property type="entry name" value="Putative phosphatase, domain 2"/>
    <property type="match status" value="1"/>
</dbReference>
<dbReference type="FunFam" id="1.10.150.240:FF:000001">
    <property type="entry name" value="Haloacid dehalogenase-like hydrolase domain"/>
    <property type="match status" value="1"/>
</dbReference>
<name>A0A1G4JV55_9SACH</name>
<dbReference type="OrthoDB" id="40579at2759"/>
<proteinExistence type="predicted"/>
<organism evidence="1 2">
    <name type="scientific">Lachancea dasiensis</name>
    <dbReference type="NCBI Taxonomy" id="1072105"/>
    <lineage>
        <taxon>Eukaryota</taxon>
        <taxon>Fungi</taxon>
        <taxon>Dikarya</taxon>
        <taxon>Ascomycota</taxon>
        <taxon>Saccharomycotina</taxon>
        <taxon>Saccharomycetes</taxon>
        <taxon>Saccharomycetales</taxon>
        <taxon>Saccharomycetaceae</taxon>
        <taxon>Lachancea</taxon>
    </lineage>
</organism>
<dbReference type="AlphaFoldDB" id="A0A1G4JV55"/>
<protein>
    <submittedName>
        <fullName evidence="1">LADA_0G12222g1_1</fullName>
    </submittedName>
</protein>
<evidence type="ECO:0000313" key="1">
    <source>
        <dbReference type="EMBL" id="SCU94907.1"/>
    </source>
</evidence>
<dbReference type="PANTHER" id="PTHR18901">
    <property type="entry name" value="2-DEOXYGLUCOSE-6-PHOSPHATE PHOSPHATASE 2"/>
    <property type="match status" value="1"/>
</dbReference>
<dbReference type="InterPro" id="IPR036412">
    <property type="entry name" value="HAD-like_sf"/>
</dbReference>
<keyword evidence="2" id="KW-1185">Reference proteome</keyword>
<evidence type="ECO:0000313" key="2">
    <source>
        <dbReference type="Proteomes" id="UP000190274"/>
    </source>
</evidence>
<dbReference type="NCBIfam" id="TIGR01509">
    <property type="entry name" value="HAD-SF-IA-v3"/>
    <property type="match status" value="1"/>
</dbReference>
<accession>A0A1G4JV55</accession>
<dbReference type="Pfam" id="PF13419">
    <property type="entry name" value="HAD_2"/>
    <property type="match status" value="1"/>
</dbReference>
<dbReference type="PANTHER" id="PTHR18901:SF38">
    <property type="entry name" value="PSEUDOURIDINE-5'-PHOSPHATASE"/>
    <property type="match status" value="1"/>
</dbReference>
<dbReference type="Proteomes" id="UP000190274">
    <property type="component" value="Chromosome G"/>
</dbReference>
<sequence length="223" mass="24833">MDGLLINTEDIYTIVTNEVLAEYGKGTLTWDLKIQLQGLPGAQAARKVLDYFQLPLTMEEFESKVIELQYKKWPTCTFLPGALELIQYLHTKKIPIALCTSSAKHKFQGKTDHLRHGFDLFDVIITGDDPRIPQGRGKPFPDIWQLGLKELNAKLEASIHPTECIIFEDGLPGVTSAKAAGAYVIWIPHPEALEFLGNTDAVLDGKGELLGSLTHFDKEKFGI</sequence>
<dbReference type="GO" id="GO:1990738">
    <property type="term" value="F:pseudouridine 5'-phosphatase activity"/>
    <property type="evidence" value="ECO:0007669"/>
    <property type="project" value="EnsemblFungi"/>
</dbReference>
<reference evidence="2" key="1">
    <citation type="submission" date="2016-03" db="EMBL/GenBank/DDBJ databases">
        <authorList>
            <person name="Devillers H."/>
        </authorList>
    </citation>
    <scope>NUCLEOTIDE SEQUENCE [LARGE SCALE GENOMIC DNA]</scope>
</reference>
<dbReference type="InterPro" id="IPR023198">
    <property type="entry name" value="PGP-like_dom2"/>
</dbReference>
<dbReference type="GO" id="GO:0008253">
    <property type="term" value="F:5'-nucleotidase activity"/>
    <property type="evidence" value="ECO:0007669"/>
    <property type="project" value="EnsemblFungi"/>
</dbReference>
<dbReference type="InterPro" id="IPR023214">
    <property type="entry name" value="HAD_sf"/>
</dbReference>
<dbReference type="InterPro" id="IPR041492">
    <property type="entry name" value="HAD_2"/>
</dbReference>
<dbReference type="Gene3D" id="3.40.50.1000">
    <property type="entry name" value="HAD superfamily/HAD-like"/>
    <property type="match status" value="1"/>
</dbReference>
<gene>
    <name evidence="1" type="ORF">LADA_0G12222G</name>
</gene>
<dbReference type="InterPro" id="IPR006439">
    <property type="entry name" value="HAD-SF_hydro_IA"/>
</dbReference>
<dbReference type="EMBL" id="LT598457">
    <property type="protein sequence ID" value="SCU94907.1"/>
    <property type="molecule type" value="Genomic_DNA"/>
</dbReference>